<dbReference type="Proteomes" id="UP000517759">
    <property type="component" value="Unassembled WGS sequence"/>
</dbReference>
<evidence type="ECO:0000313" key="4">
    <source>
        <dbReference type="Proteomes" id="UP001156881"/>
    </source>
</evidence>
<keyword evidence="4" id="KW-1185">Reference proteome</keyword>
<evidence type="ECO:0000313" key="3">
    <source>
        <dbReference type="Proteomes" id="UP000517759"/>
    </source>
</evidence>
<gene>
    <name evidence="1" type="ORF">GCM10007884_35600</name>
    <name evidence="2" type="ORF">GGR33_004278</name>
</gene>
<reference evidence="4" key="2">
    <citation type="journal article" date="2019" name="Int. J. Syst. Evol. Microbiol.">
        <title>The Global Catalogue of Microorganisms (GCM) 10K type strain sequencing project: providing services to taxonomists for standard genome sequencing and annotation.</title>
        <authorList>
            <consortium name="The Broad Institute Genomics Platform"/>
            <consortium name="The Broad Institute Genome Sequencing Center for Infectious Disease"/>
            <person name="Wu L."/>
            <person name="Ma J."/>
        </authorList>
    </citation>
    <scope>NUCLEOTIDE SEQUENCE [LARGE SCALE GENOMIC DNA]</scope>
    <source>
        <strain evidence="4">NBRC 107710</strain>
    </source>
</reference>
<evidence type="ECO:0000313" key="2">
    <source>
        <dbReference type="EMBL" id="MBB3904755.1"/>
    </source>
</evidence>
<organism evidence="2 3">
    <name type="scientific">Methylobacterium brachythecii</name>
    <dbReference type="NCBI Taxonomy" id="1176177"/>
    <lineage>
        <taxon>Bacteria</taxon>
        <taxon>Pseudomonadati</taxon>
        <taxon>Pseudomonadota</taxon>
        <taxon>Alphaproteobacteria</taxon>
        <taxon>Hyphomicrobiales</taxon>
        <taxon>Methylobacteriaceae</taxon>
        <taxon>Methylobacterium</taxon>
    </lineage>
</organism>
<proteinExistence type="predicted"/>
<dbReference type="Proteomes" id="UP001156881">
    <property type="component" value="Unassembled WGS sequence"/>
</dbReference>
<reference evidence="1" key="1">
    <citation type="journal article" date="2014" name="Int. J. Syst. Evol. Microbiol.">
        <title>Complete genome of a new Firmicutes species belonging to the dominant human colonic microbiota ('Ruminococcus bicirculans') reveals two chromosomes and a selective capacity to utilize plant glucans.</title>
        <authorList>
            <consortium name="NISC Comparative Sequencing Program"/>
            <person name="Wegmann U."/>
            <person name="Louis P."/>
            <person name="Goesmann A."/>
            <person name="Henrissat B."/>
            <person name="Duncan S.H."/>
            <person name="Flint H.J."/>
        </authorList>
    </citation>
    <scope>NUCLEOTIDE SEQUENCE</scope>
    <source>
        <strain evidence="1">NBRC 107710</strain>
    </source>
</reference>
<protein>
    <submittedName>
        <fullName evidence="2">Uncharacterized protein</fullName>
    </submittedName>
</protein>
<dbReference type="EMBL" id="JACIDN010000008">
    <property type="protein sequence ID" value="MBB3904755.1"/>
    <property type="molecule type" value="Genomic_DNA"/>
</dbReference>
<dbReference type="AlphaFoldDB" id="A0A7W6AP92"/>
<name>A0A7W6AP92_9HYPH</name>
<reference evidence="1" key="4">
    <citation type="submission" date="2023-01" db="EMBL/GenBank/DDBJ databases">
        <title>Draft genome sequence of Methylobacterium brachythecii strain NBRC 107710.</title>
        <authorList>
            <person name="Sun Q."/>
            <person name="Mori K."/>
        </authorList>
    </citation>
    <scope>NUCLEOTIDE SEQUENCE</scope>
    <source>
        <strain evidence="1">NBRC 107710</strain>
    </source>
</reference>
<dbReference type="RefSeq" id="WP_246413333.1">
    <property type="nucleotide sequence ID" value="NZ_BSPG01000024.1"/>
</dbReference>
<reference evidence="2 3" key="3">
    <citation type="submission" date="2020-08" db="EMBL/GenBank/DDBJ databases">
        <title>Genomic Encyclopedia of Type Strains, Phase IV (KMG-IV): sequencing the most valuable type-strain genomes for metagenomic binning, comparative biology and taxonomic classification.</title>
        <authorList>
            <person name="Goeker M."/>
        </authorList>
    </citation>
    <scope>NUCLEOTIDE SEQUENCE [LARGE SCALE GENOMIC DNA]</scope>
    <source>
        <strain evidence="2 3">DSM 24105</strain>
    </source>
</reference>
<evidence type="ECO:0000313" key="1">
    <source>
        <dbReference type="EMBL" id="GLS45569.1"/>
    </source>
</evidence>
<sequence length="102" mass="11364">MLPVVASNRAADDPAAPRTGLAWRIFRRLLGRGRTKRTAAKSAQELIAEHGGLAYQEARRRARNARSVGFGEGDRYWSRVAREIGRLEGREIGVKTADRYGN</sequence>
<dbReference type="EMBL" id="BSPG01000024">
    <property type="protein sequence ID" value="GLS45569.1"/>
    <property type="molecule type" value="Genomic_DNA"/>
</dbReference>
<accession>A0A7W6AP92</accession>
<comment type="caution">
    <text evidence="2">The sequence shown here is derived from an EMBL/GenBank/DDBJ whole genome shotgun (WGS) entry which is preliminary data.</text>
</comment>